<comment type="caution">
    <text evidence="2">The sequence shown here is derived from an EMBL/GenBank/DDBJ whole genome shotgun (WGS) entry which is preliminary data.</text>
</comment>
<organism evidence="2 3">
    <name type="scientific">Ridgeia piscesae</name>
    <name type="common">Tubeworm</name>
    <dbReference type="NCBI Taxonomy" id="27915"/>
    <lineage>
        <taxon>Eukaryota</taxon>
        <taxon>Metazoa</taxon>
        <taxon>Spiralia</taxon>
        <taxon>Lophotrochozoa</taxon>
        <taxon>Annelida</taxon>
        <taxon>Polychaeta</taxon>
        <taxon>Sedentaria</taxon>
        <taxon>Canalipalpata</taxon>
        <taxon>Sabellida</taxon>
        <taxon>Siboglinidae</taxon>
        <taxon>Ridgeia</taxon>
    </lineage>
</organism>
<dbReference type="AlphaFoldDB" id="A0AAD9JGL1"/>
<protein>
    <submittedName>
        <fullName evidence="2">Uncharacterized protein</fullName>
    </submittedName>
</protein>
<accession>A0AAD9JGL1</accession>
<evidence type="ECO:0000313" key="2">
    <source>
        <dbReference type="EMBL" id="KAK2152764.1"/>
    </source>
</evidence>
<proteinExistence type="predicted"/>
<evidence type="ECO:0000256" key="1">
    <source>
        <dbReference type="SAM" id="Phobius"/>
    </source>
</evidence>
<name>A0AAD9JGL1_RIDPI</name>
<reference evidence="2" key="1">
    <citation type="journal article" date="2023" name="Mol. Biol. Evol.">
        <title>Third-Generation Sequencing Reveals the Adaptive Role of the Epigenome in Three Deep-Sea Polychaetes.</title>
        <authorList>
            <person name="Perez M."/>
            <person name="Aroh O."/>
            <person name="Sun Y."/>
            <person name="Lan Y."/>
            <person name="Juniper S.K."/>
            <person name="Young C.R."/>
            <person name="Angers B."/>
            <person name="Qian P.Y."/>
        </authorList>
    </citation>
    <scope>NUCLEOTIDE SEQUENCE</scope>
    <source>
        <strain evidence="2">R07B-5</strain>
    </source>
</reference>
<gene>
    <name evidence="2" type="ORF">NP493_2404g00001</name>
</gene>
<dbReference type="EMBL" id="JAODUO010002410">
    <property type="protein sequence ID" value="KAK2152764.1"/>
    <property type="molecule type" value="Genomic_DNA"/>
</dbReference>
<keyword evidence="1" id="KW-1133">Transmembrane helix</keyword>
<keyword evidence="1" id="KW-0472">Membrane</keyword>
<feature type="transmembrane region" description="Helical" evidence="1">
    <location>
        <begin position="6"/>
        <end position="32"/>
    </location>
</feature>
<keyword evidence="3" id="KW-1185">Reference proteome</keyword>
<evidence type="ECO:0000313" key="3">
    <source>
        <dbReference type="Proteomes" id="UP001209878"/>
    </source>
</evidence>
<sequence>MDFSRGFYVVYHLCSPHSFCVVLFVWCTVVYAHGRTYIDVSFSCLYGVP</sequence>
<keyword evidence="1" id="KW-0812">Transmembrane</keyword>
<dbReference type="Proteomes" id="UP001209878">
    <property type="component" value="Unassembled WGS sequence"/>
</dbReference>